<gene>
    <name evidence="1" type="ORF">FWK35_00030789</name>
</gene>
<protein>
    <submittedName>
        <fullName evidence="1">Zinc finger MYM-type protein 1</fullName>
    </submittedName>
</protein>
<keyword evidence="2" id="KW-1185">Reference proteome</keyword>
<accession>A0A6G0VMM5</accession>
<proteinExistence type="predicted"/>
<feature type="non-terminal residue" evidence="1">
    <location>
        <position position="486"/>
    </location>
</feature>
<name>A0A6G0VMM5_APHCR</name>
<sequence length="486" mass="55738">LCELKQEFEVNSSCLSKHVSTAVEDILLCKADDGMDKKMLRLCICVIKICVNTVNNLFKKPTVLDMEHFLKSHPQLPKINLSTPFNFQKTFYRSDGVQRMWLTYNSNSKQLFCYLCLSFSNESNSFTTCMSSWKYVYQRINEHESSKIHKHCVEAYLLFTQNHKRKEEVTKNKKIFKRIIDCIIFIGKRGLSYRGNKFEAAYSLNNLHDHGNFLELLLLLSNYDPVIKDHLDTVAQKSIKANKAGCKGRGNSLTFISKTTVDYIISAICTLIKKSISTDVNNAQMYSVILDTTQDITVKDQCAIVIRYVDNHSVHERLISLNVLKLNDINVKNCVANATDGAANMQGEYNGFNAWLNETAPNQVHVWCYSHVLNLVMSDASKSLLPAATLFTLLNSLATFFKESYKRMEYFTKRCTSNLRLQSIAETQWWGKEIALNRIFGKLMIHPKVYIKVKADHMRTSLLNITGPLSKYLQTKDMDLLKSQEL</sequence>
<dbReference type="OrthoDB" id="6598850at2759"/>
<evidence type="ECO:0000313" key="1">
    <source>
        <dbReference type="EMBL" id="KAF0696605.1"/>
    </source>
</evidence>
<organism evidence="1 2">
    <name type="scientific">Aphis craccivora</name>
    <name type="common">Cowpea aphid</name>
    <dbReference type="NCBI Taxonomy" id="307492"/>
    <lineage>
        <taxon>Eukaryota</taxon>
        <taxon>Metazoa</taxon>
        <taxon>Ecdysozoa</taxon>
        <taxon>Arthropoda</taxon>
        <taxon>Hexapoda</taxon>
        <taxon>Insecta</taxon>
        <taxon>Pterygota</taxon>
        <taxon>Neoptera</taxon>
        <taxon>Paraneoptera</taxon>
        <taxon>Hemiptera</taxon>
        <taxon>Sternorrhyncha</taxon>
        <taxon>Aphidomorpha</taxon>
        <taxon>Aphidoidea</taxon>
        <taxon>Aphididae</taxon>
        <taxon>Aphidini</taxon>
        <taxon>Aphis</taxon>
        <taxon>Aphis</taxon>
    </lineage>
</organism>
<evidence type="ECO:0000313" key="2">
    <source>
        <dbReference type="Proteomes" id="UP000478052"/>
    </source>
</evidence>
<reference evidence="1 2" key="1">
    <citation type="submission" date="2019-08" db="EMBL/GenBank/DDBJ databases">
        <title>Whole genome of Aphis craccivora.</title>
        <authorList>
            <person name="Voronova N.V."/>
            <person name="Shulinski R.S."/>
            <person name="Bandarenka Y.V."/>
            <person name="Zhorov D.G."/>
            <person name="Warner D."/>
        </authorList>
    </citation>
    <scope>NUCLEOTIDE SEQUENCE [LARGE SCALE GENOMIC DNA]</scope>
    <source>
        <strain evidence="1">180601</strain>
        <tissue evidence="1">Whole Body</tissue>
    </source>
</reference>
<dbReference type="SUPFAM" id="SSF53098">
    <property type="entry name" value="Ribonuclease H-like"/>
    <property type="match status" value="1"/>
</dbReference>
<dbReference type="EMBL" id="VUJU01015149">
    <property type="protein sequence ID" value="KAF0696605.1"/>
    <property type="molecule type" value="Genomic_DNA"/>
</dbReference>
<feature type="non-terminal residue" evidence="1">
    <location>
        <position position="1"/>
    </location>
</feature>
<dbReference type="PANTHER" id="PTHR45749:SF21">
    <property type="entry name" value="DUF4371 DOMAIN-CONTAINING PROTEIN"/>
    <property type="match status" value="1"/>
</dbReference>
<dbReference type="Proteomes" id="UP000478052">
    <property type="component" value="Unassembled WGS sequence"/>
</dbReference>
<comment type="caution">
    <text evidence="1">The sequence shown here is derived from an EMBL/GenBank/DDBJ whole genome shotgun (WGS) entry which is preliminary data.</text>
</comment>
<dbReference type="PANTHER" id="PTHR45749">
    <property type="match status" value="1"/>
</dbReference>
<dbReference type="AlphaFoldDB" id="A0A6G0VMM5"/>
<dbReference type="InterPro" id="IPR012337">
    <property type="entry name" value="RNaseH-like_sf"/>
</dbReference>